<protein>
    <submittedName>
        <fullName evidence="1">Uncharacterized protein</fullName>
    </submittedName>
</protein>
<reference evidence="1 2" key="1">
    <citation type="submission" date="2021-01" db="EMBL/GenBank/DDBJ databases">
        <title>Actinoplanes sp. nov. LDG1-01 isolated from lichen.</title>
        <authorList>
            <person name="Saeng-In P."/>
            <person name="Phongsopitanun W."/>
            <person name="Kanchanasin P."/>
            <person name="Yuki M."/>
            <person name="Kudo T."/>
            <person name="Ohkuma M."/>
            <person name="Tanasupawat S."/>
        </authorList>
    </citation>
    <scope>NUCLEOTIDE SEQUENCE [LARGE SCALE GENOMIC DNA]</scope>
    <source>
        <strain evidence="1 2">LDG1-01</strain>
    </source>
</reference>
<comment type="caution">
    <text evidence="1">The sequence shown here is derived from an EMBL/GenBank/DDBJ whole genome shotgun (WGS) entry which is preliminary data.</text>
</comment>
<gene>
    <name evidence="1" type="ORF">JKJ07_01480</name>
</gene>
<proteinExistence type="predicted"/>
<dbReference type="RefSeq" id="WP_202989317.1">
    <property type="nucleotide sequence ID" value="NZ_JAENHO010000001.1"/>
</dbReference>
<evidence type="ECO:0000313" key="1">
    <source>
        <dbReference type="EMBL" id="MBL7252974.1"/>
    </source>
</evidence>
<keyword evidence="2" id="KW-1185">Reference proteome</keyword>
<organism evidence="1 2">
    <name type="scientific">Paractinoplanes lichenicola</name>
    <dbReference type="NCBI Taxonomy" id="2802976"/>
    <lineage>
        <taxon>Bacteria</taxon>
        <taxon>Bacillati</taxon>
        <taxon>Actinomycetota</taxon>
        <taxon>Actinomycetes</taxon>
        <taxon>Micromonosporales</taxon>
        <taxon>Micromonosporaceae</taxon>
        <taxon>Paractinoplanes</taxon>
    </lineage>
</organism>
<sequence>MPSEPAAALAAAKASLGRESARFAQVSVNDRIDYTGVVDAATRNWEIVGKEFVVRRVGQVVYTRVSGSILAEMPAPPETTDRLAAGGWLRTPLPVGHEYSVVFNDAFPWNLANPASRATGVRRVGDRAFAGTLAVKEGGKLRVRVDLDDRGRFTGIGLSDAANRKTTFTFAHFGLRADIAVPPPADVVEADSPFLLSVLGLT</sequence>
<name>A0ABS1VFM8_9ACTN</name>
<accession>A0ABS1VFM8</accession>
<dbReference type="Proteomes" id="UP000598996">
    <property type="component" value="Unassembled WGS sequence"/>
</dbReference>
<dbReference type="EMBL" id="JAENHO010000001">
    <property type="protein sequence ID" value="MBL7252974.1"/>
    <property type="molecule type" value="Genomic_DNA"/>
</dbReference>
<evidence type="ECO:0000313" key="2">
    <source>
        <dbReference type="Proteomes" id="UP000598996"/>
    </source>
</evidence>